<organism evidence="2 3">
    <name type="scientific">Fragilariopsis cylindrus CCMP1102</name>
    <dbReference type="NCBI Taxonomy" id="635003"/>
    <lineage>
        <taxon>Eukaryota</taxon>
        <taxon>Sar</taxon>
        <taxon>Stramenopiles</taxon>
        <taxon>Ochrophyta</taxon>
        <taxon>Bacillariophyta</taxon>
        <taxon>Bacillariophyceae</taxon>
        <taxon>Bacillariophycidae</taxon>
        <taxon>Bacillariales</taxon>
        <taxon>Bacillariaceae</taxon>
        <taxon>Fragilariopsis</taxon>
    </lineage>
</organism>
<dbReference type="EMBL" id="KV784356">
    <property type="protein sequence ID" value="OEU18908.1"/>
    <property type="molecule type" value="Genomic_DNA"/>
</dbReference>
<protein>
    <recommendedName>
        <fullName evidence="4">VOC domain-containing protein</fullName>
    </recommendedName>
</protein>
<evidence type="ECO:0000313" key="2">
    <source>
        <dbReference type="EMBL" id="OEU18908.1"/>
    </source>
</evidence>
<gene>
    <name evidence="2" type="ORF">FRACYDRAFT_268488</name>
</gene>
<dbReference type="OrthoDB" id="46900at2759"/>
<proteinExistence type="predicted"/>
<dbReference type="InterPro" id="IPR029068">
    <property type="entry name" value="Glyas_Bleomycin-R_OHBP_Dase"/>
</dbReference>
<dbReference type="SUPFAM" id="SSF54593">
    <property type="entry name" value="Glyoxalase/Bleomycin resistance protein/Dihydroxybiphenyl dioxygenase"/>
    <property type="match status" value="1"/>
</dbReference>
<reference evidence="2 3" key="1">
    <citation type="submission" date="2016-09" db="EMBL/GenBank/DDBJ databases">
        <title>Extensive genetic diversity and differential bi-allelic expression allows diatom success in the polar Southern Ocean.</title>
        <authorList>
            <consortium name="DOE Joint Genome Institute"/>
            <person name="Mock T."/>
            <person name="Otillar R.P."/>
            <person name="Strauss J."/>
            <person name="Dupont C."/>
            <person name="Frickenhaus S."/>
            <person name="Maumus F."/>
            <person name="Mcmullan M."/>
            <person name="Sanges R."/>
            <person name="Schmutz J."/>
            <person name="Toseland A."/>
            <person name="Valas R."/>
            <person name="Veluchamy A."/>
            <person name="Ward B.J."/>
            <person name="Allen A."/>
            <person name="Barry K."/>
            <person name="Falciatore A."/>
            <person name="Ferrante M."/>
            <person name="Fortunato A.E."/>
            <person name="Gloeckner G."/>
            <person name="Gruber A."/>
            <person name="Hipkin R."/>
            <person name="Janech M."/>
            <person name="Kroth P."/>
            <person name="Leese F."/>
            <person name="Lindquist E."/>
            <person name="Lyon B.R."/>
            <person name="Martin J."/>
            <person name="Mayer C."/>
            <person name="Parker M."/>
            <person name="Quesneville H."/>
            <person name="Raymond J."/>
            <person name="Uhlig C."/>
            <person name="Valentin K.U."/>
            <person name="Worden A.Z."/>
            <person name="Armbrust E.V."/>
            <person name="Bowler C."/>
            <person name="Green B."/>
            <person name="Moulton V."/>
            <person name="Van Oosterhout C."/>
            <person name="Grigoriev I."/>
        </authorList>
    </citation>
    <scope>NUCLEOTIDE SEQUENCE [LARGE SCALE GENOMIC DNA]</scope>
    <source>
        <strain evidence="2 3">CCMP1102</strain>
    </source>
</reference>
<evidence type="ECO:0008006" key="4">
    <source>
        <dbReference type="Google" id="ProtNLM"/>
    </source>
</evidence>
<dbReference type="KEGG" id="fcy:FRACYDRAFT_268488"/>
<dbReference type="AlphaFoldDB" id="A0A1E7FL55"/>
<sequence length="352" mass="38146">MTTTITNSVVDAFTATASSRNDVRLRRRVLIVSLSGSSSIGDDGSSSNDDVTIKSSSSSLMSDTSFLSHVMLKVPSVDKSVSYWTGDDMGGKVTRSKGNGLANGEEELLSAFVEMGRSTSTRYSSCARYKDDTATSSNSPPPPPPAFSLELVTTNKATYSVGNIISYIGISKLLQFQNNLLGAIIANDGKEVQKKEEEQEQEEPNGIPIKSVASAPGDYIAQFTLRSKDLTATSDFYTTILGMDNKAQDDKLLCLRYNNNDKSSSSLGVPTTLVFENFVDDDNDDVVLEKGDCFDHIAIQTTSHVVDNLYKDVVSQQNNNVFMKPTLMFGMKVIGLLDPNGYKVVVAGKKQI</sequence>
<feature type="region of interest" description="Disordered" evidence="1">
    <location>
        <begin position="192"/>
        <end position="211"/>
    </location>
</feature>
<name>A0A1E7FL55_9STRA</name>
<dbReference type="Proteomes" id="UP000095751">
    <property type="component" value="Unassembled WGS sequence"/>
</dbReference>
<dbReference type="InParanoid" id="A0A1E7FL55"/>
<evidence type="ECO:0000256" key="1">
    <source>
        <dbReference type="SAM" id="MobiDB-lite"/>
    </source>
</evidence>
<dbReference type="Gene3D" id="3.10.180.10">
    <property type="entry name" value="2,3-Dihydroxybiphenyl 1,2-Dioxygenase, domain 1"/>
    <property type="match status" value="1"/>
</dbReference>
<evidence type="ECO:0000313" key="3">
    <source>
        <dbReference type="Proteomes" id="UP000095751"/>
    </source>
</evidence>
<accession>A0A1E7FL55</accession>
<keyword evidence="3" id="KW-1185">Reference proteome</keyword>